<dbReference type="SMART" id="SM00457">
    <property type="entry name" value="MACPF"/>
    <property type="match status" value="1"/>
</dbReference>
<reference evidence="3" key="1">
    <citation type="submission" date="2025-08" db="UniProtKB">
        <authorList>
            <consortium name="RefSeq"/>
        </authorList>
    </citation>
    <scope>IDENTIFICATION</scope>
</reference>
<gene>
    <name evidence="3" type="primary">LOC106074473</name>
</gene>
<dbReference type="GO" id="GO:0002250">
    <property type="term" value="P:adaptive immune response"/>
    <property type="evidence" value="ECO:0007669"/>
    <property type="project" value="UniProtKB-KW"/>
</dbReference>
<evidence type="ECO:0000313" key="2">
    <source>
        <dbReference type="Proteomes" id="UP001165740"/>
    </source>
</evidence>
<dbReference type="OMA" id="YECHTES"/>
<dbReference type="PROSITE" id="PS51412">
    <property type="entry name" value="MACPF_2"/>
    <property type="match status" value="1"/>
</dbReference>
<dbReference type="Pfam" id="PF01823">
    <property type="entry name" value="MACPF"/>
    <property type="match status" value="1"/>
</dbReference>
<dbReference type="CDD" id="cd22579">
    <property type="entry name" value="MPEG1_P2"/>
    <property type="match status" value="1"/>
</dbReference>
<dbReference type="AlphaFoldDB" id="A0A9W3A649"/>
<dbReference type="PANTHER" id="PTHR31463:SF1">
    <property type="entry name" value="MACROPHAGE-EXPRESSED GENE 1 PROTEIN"/>
    <property type="match status" value="1"/>
</dbReference>
<dbReference type="InterPro" id="IPR020864">
    <property type="entry name" value="MACPF"/>
</dbReference>
<dbReference type="InterPro" id="IPR039707">
    <property type="entry name" value="MPEG1"/>
</dbReference>
<feature type="domain" description="MACPF" evidence="1">
    <location>
        <begin position="55"/>
        <end position="382"/>
    </location>
</feature>
<evidence type="ECO:0000313" key="3">
    <source>
        <dbReference type="RefSeq" id="XP_055882641.1"/>
    </source>
</evidence>
<protein>
    <submittedName>
        <fullName evidence="3">Macrophage-expressed gene 1 protein-like isoform X1</fullName>
    </submittedName>
</protein>
<dbReference type="PANTHER" id="PTHR31463">
    <property type="entry name" value="MACROPHAGE-EXPRESSED GENE 1 PROTEIN"/>
    <property type="match status" value="1"/>
</dbReference>
<dbReference type="GO" id="GO:0030670">
    <property type="term" value="C:phagocytic vesicle membrane"/>
    <property type="evidence" value="ECO:0007669"/>
    <property type="project" value="UniProtKB-SubCell"/>
</dbReference>
<dbReference type="GO" id="GO:0045087">
    <property type="term" value="P:innate immune response"/>
    <property type="evidence" value="ECO:0007669"/>
    <property type="project" value="UniProtKB-KW"/>
</dbReference>
<dbReference type="Proteomes" id="UP001165740">
    <property type="component" value="Chromosome 4"/>
</dbReference>
<proteinExistence type="predicted"/>
<name>A0A9W3A649_BIOGL</name>
<organism evidence="2 3">
    <name type="scientific">Biomphalaria glabrata</name>
    <name type="common">Bloodfluke planorb</name>
    <name type="synonym">Freshwater snail</name>
    <dbReference type="NCBI Taxonomy" id="6526"/>
    <lineage>
        <taxon>Eukaryota</taxon>
        <taxon>Metazoa</taxon>
        <taxon>Spiralia</taxon>
        <taxon>Lophotrochozoa</taxon>
        <taxon>Mollusca</taxon>
        <taxon>Gastropoda</taxon>
        <taxon>Heterobranchia</taxon>
        <taxon>Euthyneura</taxon>
        <taxon>Panpulmonata</taxon>
        <taxon>Hygrophila</taxon>
        <taxon>Lymnaeoidea</taxon>
        <taxon>Planorbidae</taxon>
        <taxon>Biomphalaria</taxon>
    </lineage>
</organism>
<dbReference type="GeneID" id="106074473"/>
<sequence length="702" mass="78209">MCDFCTFSMQIDMQSKKKYIHRNLYKVLLLTILMLKSIVAVPTSRQQVKEDETDLDLPIGDARKCQTVKNVDIERFGVLPGLGWDNLRNLEAGLVVSYKYTECKETDDGVYLIPDNVFTIPIKNSKVESFAQIIDNWNSASSLTANSINIGAGVSLSKYGISGMFSRDHEELRSKQIEDKSSTFRAQLRYPRYEAKLQPDAELSPQFKNRLLSIAVKIELNQTSQAEYEAQLLVRDFGTHVLTSVTAGAALVKEDYLSNDMISNSKATKKSYLASASVSFLSIFKISSSFGITSQADRRDAYSSATTYSVTRAIGGPMYDPESSNLSAWVKGIEKNLVPLDRAGEPLSSLVKQQLLPELPLSTIDALEKVVQGSIELYYEMNTYRGCTKLDDPNFSVSANVEDGSCGTKPTPLRFGGVYQTCTVYGSTYYRNPCDGLRQVNPKTGTYSCPPFYTAVLIQTFYQRVVTETETNCRGCGFLWLSTCCDTKHIVATATYSAYWCAATTSAQPYSGYFFGGFYTPTQDNPLTGSTTCPPSFYPRRFLTDISLCLSEHSTQRAIPFGGFFSCKSGNPLAVLEAKTGLDRFMSRSNDSSTSYPMRCPENFNQHLATSDSDCSIYYCASTRTLTNLTITPIKRPPFKSKPDNVYTHDEKYMFNPETLMWMKNEEASDYEKQESKEANASKETSAVTLTFTCLLVTASLI</sequence>
<evidence type="ECO:0000259" key="1">
    <source>
        <dbReference type="PROSITE" id="PS51412"/>
    </source>
</evidence>
<keyword evidence="2" id="KW-1185">Reference proteome</keyword>
<accession>A0A9W3A649</accession>
<dbReference type="RefSeq" id="XP_055882641.1">
    <property type="nucleotide sequence ID" value="XM_056026666.1"/>
</dbReference>
<dbReference type="OrthoDB" id="5950457at2759"/>